<organism evidence="2 3">
    <name type="scientific">Dryococelus australis</name>
    <dbReference type="NCBI Taxonomy" id="614101"/>
    <lineage>
        <taxon>Eukaryota</taxon>
        <taxon>Metazoa</taxon>
        <taxon>Ecdysozoa</taxon>
        <taxon>Arthropoda</taxon>
        <taxon>Hexapoda</taxon>
        <taxon>Insecta</taxon>
        <taxon>Pterygota</taxon>
        <taxon>Neoptera</taxon>
        <taxon>Polyneoptera</taxon>
        <taxon>Phasmatodea</taxon>
        <taxon>Verophasmatodea</taxon>
        <taxon>Anareolatae</taxon>
        <taxon>Phasmatidae</taxon>
        <taxon>Eurycanthinae</taxon>
        <taxon>Dryococelus</taxon>
    </lineage>
</organism>
<feature type="region of interest" description="Disordered" evidence="1">
    <location>
        <begin position="1"/>
        <end position="21"/>
    </location>
</feature>
<reference evidence="2 3" key="1">
    <citation type="submission" date="2023-02" db="EMBL/GenBank/DDBJ databases">
        <title>LHISI_Scaffold_Assembly.</title>
        <authorList>
            <person name="Stuart O.P."/>
            <person name="Cleave R."/>
            <person name="Magrath M.J.L."/>
            <person name="Mikheyev A.S."/>
        </authorList>
    </citation>
    <scope>NUCLEOTIDE SEQUENCE [LARGE SCALE GENOMIC DNA]</scope>
    <source>
        <strain evidence="2">Daus_M_001</strain>
        <tissue evidence="2">Leg muscle</tissue>
    </source>
</reference>
<sequence>MKSSGGLTHRKGISASSPARWVHPMPATSRVIDALHDFSGVVKVSLEQHFELRELKQIQDRDDMKTLLDYSLHSSLSNGLVADRAVNCDDALNIGLTSTKKMAGQLSSDLHLKRQDGQTSG</sequence>
<accession>A0ABQ9GW77</accession>
<evidence type="ECO:0000313" key="2">
    <source>
        <dbReference type="EMBL" id="KAJ8876286.1"/>
    </source>
</evidence>
<keyword evidence="3" id="KW-1185">Reference proteome</keyword>
<evidence type="ECO:0000313" key="3">
    <source>
        <dbReference type="Proteomes" id="UP001159363"/>
    </source>
</evidence>
<protein>
    <submittedName>
        <fullName evidence="2">Uncharacterized protein</fullName>
    </submittedName>
</protein>
<proteinExistence type="predicted"/>
<evidence type="ECO:0000256" key="1">
    <source>
        <dbReference type="SAM" id="MobiDB-lite"/>
    </source>
</evidence>
<comment type="caution">
    <text evidence="2">The sequence shown here is derived from an EMBL/GenBank/DDBJ whole genome shotgun (WGS) entry which is preliminary data.</text>
</comment>
<gene>
    <name evidence="2" type="ORF">PR048_024196</name>
</gene>
<dbReference type="EMBL" id="JARBHB010000009">
    <property type="protein sequence ID" value="KAJ8876286.1"/>
    <property type="molecule type" value="Genomic_DNA"/>
</dbReference>
<dbReference type="Proteomes" id="UP001159363">
    <property type="component" value="Chromosome 8"/>
</dbReference>
<name>A0ABQ9GW77_9NEOP</name>